<comment type="similarity">
    <text evidence="8">Belongs to the methyltransferase superfamily. RlmI family.</text>
</comment>
<dbReference type="Gene3D" id="3.30.750.80">
    <property type="entry name" value="RNA methyltransferase domain (HRMD) like"/>
    <property type="match status" value="1"/>
</dbReference>
<dbReference type="RefSeq" id="WP_195871211.1">
    <property type="nucleotide sequence ID" value="NZ_JADOET010000006.1"/>
</dbReference>
<evidence type="ECO:0000256" key="2">
    <source>
        <dbReference type="ARBA" id="ARBA00022490"/>
    </source>
</evidence>
<dbReference type="PROSITE" id="PS50890">
    <property type="entry name" value="PUA"/>
    <property type="match status" value="1"/>
</dbReference>
<keyword evidence="7" id="KW-0694">RNA-binding</keyword>
<dbReference type="InterPro" id="IPR041532">
    <property type="entry name" value="RlmI-like_PUA"/>
</dbReference>
<organism evidence="10 11">
    <name type="scientific">Winogradskyella marina</name>
    <dbReference type="NCBI Taxonomy" id="2785530"/>
    <lineage>
        <taxon>Bacteria</taxon>
        <taxon>Pseudomonadati</taxon>
        <taxon>Bacteroidota</taxon>
        <taxon>Flavobacteriia</taxon>
        <taxon>Flavobacteriales</taxon>
        <taxon>Flavobacteriaceae</taxon>
        <taxon>Winogradskyella</taxon>
    </lineage>
</organism>
<dbReference type="Pfam" id="PF10672">
    <property type="entry name" value="Methyltrans_SAM"/>
    <property type="match status" value="1"/>
</dbReference>
<keyword evidence="5" id="KW-0808">Transferase</keyword>
<dbReference type="CDD" id="cd21153">
    <property type="entry name" value="PUA_RlmI"/>
    <property type="match status" value="1"/>
</dbReference>
<dbReference type="CDD" id="cd02440">
    <property type="entry name" value="AdoMet_MTases"/>
    <property type="match status" value="1"/>
</dbReference>
<evidence type="ECO:0000256" key="4">
    <source>
        <dbReference type="ARBA" id="ARBA00022603"/>
    </source>
</evidence>
<dbReference type="PANTHER" id="PTHR42873:SF1">
    <property type="entry name" value="S-ADENOSYLMETHIONINE-DEPENDENT METHYLTRANSFERASE DOMAIN-CONTAINING PROTEIN"/>
    <property type="match status" value="1"/>
</dbReference>
<dbReference type="InterPro" id="IPR015947">
    <property type="entry name" value="PUA-like_sf"/>
</dbReference>
<keyword evidence="3" id="KW-0698">rRNA processing</keyword>
<keyword evidence="4 10" id="KW-0489">Methyltransferase</keyword>
<evidence type="ECO:0000256" key="6">
    <source>
        <dbReference type="ARBA" id="ARBA00022691"/>
    </source>
</evidence>
<evidence type="ECO:0000256" key="8">
    <source>
        <dbReference type="ARBA" id="ARBA00038091"/>
    </source>
</evidence>
<dbReference type="CDD" id="cd11572">
    <property type="entry name" value="RlmI_M_like"/>
    <property type="match status" value="1"/>
</dbReference>
<proteinExistence type="inferred from homology"/>
<name>A0ABS0EHK9_9FLAO</name>
<dbReference type="InterPro" id="IPR002478">
    <property type="entry name" value="PUA"/>
</dbReference>
<sequence length="408" mass="45598">MTFNIALPKIKVKNLAVKLNAKGEQFVVKGHPWVFSNSIVKINDNAKTGDLAIIFSKNKNKVVGIGLYDEESPIRIKIIHNAETKVQINADFFHHNIALAFDKRSELLQTNTNSYRLLFGENDGFPGLIADVYDSVLVVKLYSEIWLPYLASILESLQQISKAQTVVMRLSRSLQNSDKHNLTDGEVIYGKLENDVVTFIEHDVKFSANVIKGHKTGYFLDHRANRKRVGELSKGKTVLDVFSYAGGFSVHALANGATEVTSLDISKQALDIARENGKLNPYSGKHKTISGDAFDEMRALISKGKTYDVVIIDPPSFAKQQSEIDLAKKKYAQLAELGEKLTAKNGLLVLASCSSRVLAQSFFDLNEHVLNTQSRLFETELKTKHDIDHPISFPEGAYLKCGYYRFLE</sequence>
<gene>
    <name evidence="10" type="ORF">ITJ86_08495</name>
</gene>
<dbReference type="Pfam" id="PF17785">
    <property type="entry name" value="PUA_3"/>
    <property type="match status" value="1"/>
</dbReference>
<dbReference type="Gene3D" id="2.30.130.10">
    <property type="entry name" value="PUA domain"/>
    <property type="match status" value="1"/>
</dbReference>
<dbReference type="InterPro" id="IPR019614">
    <property type="entry name" value="SAM-dep_methyl-trfase"/>
</dbReference>
<evidence type="ECO:0000256" key="1">
    <source>
        <dbReference type="ARBA" id="ARBA00004496"/>
    </source>
</evidence>
<dbReference type="PANTHER" id="PTHR42873">
    <property type="entry name" value="RIBOSOMAL RNA LARGE SUBUNIT METHYLTRANSFERASE"/>
    <property type="match status" value="1"/>
</dbReference>
<dbReference type="InterPro" id="IPR036974">
    <property type="entry name" value="PUA_sf"/>
</dbReference>
<evidence type="ECO:0000256" key="7">
    <source>
        <dbReference type="ARBA" id="ARBA00022884"/>
    </source>
</evidence>
<evidence type="ECO:0000259" key="9">
    <source>
        <dbReference type="SMART" id="SM00359"/>
    </source>
</evidence>
<feature type="domain" description="PUA" evidence="9">
    <location>
        <begin position="15"/>
        <end position="93"/>
    </location>
</feature>
<protein>
    <submittedName>
        <fullName evidence="10">Class I SAM-dependent methyltransferase</fullName>
    </submittedName>
</protein>
<evidence type="ECO:0000256" key="5">
    <source>
        <dbReference type="ARBA" id="ARBA00022679"/>
    </source>
</evidence>
<keyword evidence="6" id="KW-0949">S-adenosyl-L-methionine</keyword>
<dbReference type="SUPFAM" id="SSF53335">
    <property type="entry name" value="S-adenosyl-L-methionine-dependent methyltransferases"/>
    <property type="match status" value="1"/>
</dbReference>
<dbReference type="Proteomes" id="UP000611215">
    <property type="component" value="Unassembled WGS sequence"/>
</dbReference>
<keyword evidence="2" id="KW-0963">Cytoplasm</keyword>
<dbReference type="EMBL" id="JADOET010000006">
    <property type="protein sequence ID" value="MBF8149935.1"/>
    <property type="molecule type" value="Genomic_DNA"/>
</dbReference>
<accession>A0ABS0EHK9</accession>
<keyword evidence="11" id="KW-1185">Reference proteome</keyword>
<comment type="subcellular location">
    <subcellularLocation>
        <location evidence="1">Cytoplasm</location>
    </subcellularLocation>
</comment>
<dbReference type="InterPro" id="IPR029063">
    <property type="entry name" value="SAM-dependent_MTases_sf"/>
</dbReference>
<reference evidence="10 11" key="1">
    <citation type="submission" date="2020-11" db="EMBL/GenBank/DDBJ databases">
        <title>Winogradskyella marina sp. nov., isolated from marine sediment.</title>
        <authorList>
            <person name="Bo J."/>
            <person name="Wang S."/>
            <person name="Song X."/>
            <person name="Du Z."/>
        </authorList>
    </citation>
    <scope>NUCLEOTIDE SEQUENCE [LARGE SCALE GENOMIC DNA]</scope>
    <source>
        <strain evidence="10 11">F6397</strain>
    </source>
</reference>
<dbReference type="Gene3D" id="3.40.50.150">
    <property type="entry name" value="Vaccinia Virus protein VP39"/>
    <property type="match status" value="1"/>
</dbReference>
<dbReference type="SUPFAM" id="SSF88697">
    <property type="entry name" value="PUA domain-like"/>
    <property type="match status" value="1"/>
</dbReference>
<dbReference type="SMART" id="SM00359">
    <property type="entry name" value="PUA"/>
    <property type="match status" value="1"/>
</dbReference>
<dbReference type="GO" id="GO:0008168">
    <property type="term" value="F:methyltransferase activity"/>
    <property type="evidence" value="ECO:0007669"/>
    <property type="project" value="UniProtKB-KW"/>
</dbReference>
<dbReference type="GO" id="GO:0032259">
    <property type="term" value="P:methylation"/>
    <property type="evidence" value="ECO:0007669"/>
    <property type="project" value="UniProtKB-KW"/>
</dbReference>
<evidence type="ECO:0000256" key="3">
    <source>
        <dbReference type="ARBA" id="ARBA00022552"/>
    </source>
</evidence>
<comment type="caution">
    <text evidence="10">The sequence shown here is derived from an EMBL/GenBank/DDBJ whole genome shotgun (WGS) entry which is preliminary data.</text>
</comment>
<evidence type="ECO:0000313" key="10">
    <source>
        <dbReference type="EMBL" id="MBF8149935.1"/>
    </source>
</evidence>
<evidence type="ECO:0000313" key="11">
    <source>
        <dbReference type="Proteomes" id="UP000611215"/>
    </source>
</evidence>